<proteinExistence type="predicted"/>
<gene>
    <name evidence="2" type="ORF">QNI19_37335</name>
</gene>
<evidence type="ECO:0000256" key="1">
    <source>
        <dbReference type="SAM" id="Phobius"/>
    </source>
</evidence>
<reference evidence="2 3" key="1">
    <citation type="submission" date="2023-05" db="EMBL/GenBank/DDBJ databases">
        <authorList>
            <person name="Zhang X."/>
        </authorList>
    </citation>
    <scope>NUCLEOTIDE SEQUENCE [LARGE SCALE GENOMIC DNA]</scope>
    <source>
        <strain evidence="2 3">DM2B3-1</strain>
    </source>
</reference>
<accession>A0ABT7CYB7</accession>
<organism evidence="2 3">
    <name type="scientific">Xanthocytophaga flava</name>
    <dbReference type="NCBI Taxonomy" id="3048013"/>
    <lineage>
        <taxon>Bacteria</taxon>
        <taxon>Pseudomonadati</taxon>
        <taxon>Bacteroidota</taxon>
        <taxon>Cytophagia</taxon>
        <taxon>Cytophagales</taxon>
        <taxon>Rhodocytophagaceae</taxon>
        <taxon>Xanthocytophaga</taxon>
    </lineage>
</organism>
<evidence type="ECO:0000313" key="2">
    <source>
        <dbReference type="EMBL" id="MDJ1498656.1"/>
    </source>
</evidence>
<feature type="transmembrane region" description="Helical" evidence="1">
    <location>
        <begin position="66"/>
        <end position="86"/>
    </location>
</feature>
<feature type="transmembrane region" description="Helical" evidence="1">
    <location>
        <begin position="92"/>
        <end position="112"/>
    </location>
</feature>
<dbReference type="EMBL" id="JASJOT010000053">
    <property type="protein sequence ID" value="MDJ1498656.1"/>
    <property type="molecule type" value="Genomic_DNA"/>
</dbReference>
<keyword evidence="3" id="KW-1185">Reference proteome</keyword>
<sequence length="120" mass="13658">MKIQILLGVIGFSFLLLVLLQLQIYGQDMSCGWLTLNIAISTLCFYIAAIRLFLTYKKQVKVGLPNLFKLSGSLFFVYFANLYLLNAKLACFTIYTLCVVMLCLIVVFSAFIKFDNQSRD</sequence>
<keyword evidence="1" id="KW-0472">Membrane</keyword>
<name>A0ABT7CYB7_9BACT</name>
<protein>
    <submittedName>
        <fullName evidence="2">Uncharacterized protein</fullName>
    </submittedName>
</protein>
<feature type="transmembrane region" description="Helical" evidence="1">
    <location>
        <begin position="32"/>
        <end position="54"/>
    </location>
</feature>
<dbReference type="RefSeq" id="WP_314005268.1">
    <property type="nucleotide sequence ID" value="NZ_JASJOT010000053.1"/>
</dbReference>
<evidence type="ECO:0000313" key="3">
    <source>
        <dbReference type="Proteomes" id="UP001228581"/>
    </source>
</evidence>
<comment type="caution">
    <text evidence="2">The sequence shown here is derived from an EMBL/GenBank/DDBJ whole genome shotgun (WGS) entry which is preliminary data.</text>
</comment>
<keyword evidence="1" id="KW-0812">Transmembrane</keyword>
<dbReference type="Proteomes" id="UP001228581">
    <property type="component" value="Unassembled WGS sequence"/>
</dbReference>
<keyword evidence="1" id="KW-1133">Transmembrane helix</keyword>